<protein>
    <submittedName>
        <fullName evidence="1">Uncharacterized protein</fullName>
    </submittedName>
</protein>
<accession>A0ABP0ELP4</accession>
<evidence type="ECO:0000313" key="1">
    <source>
        <dbReference type="EMBL" id="CAK7922089.1"/>
    </source>
</evidence>
<dbReference type="Proteomes" id="UP001497600">
    <property type="component" value="Chromosome H"/>
</dbReference>
<proteinExistence type="predicted"/>
<evidence type="ECO:0000313" key="2">
    <source>
        <dbReference type="Proteomes" id="UP001497600"/>
    </source>
</evidence>
<gene>
    <name evidence="1" type="ORF">CAAN4_H22562</name>
</gene>
<keyword evidence="2" id="KW-1185">Reference proteome</keyword>
<organism evidence="1 2">
    <name type="scientific">[Candida] anglica</name>
    <dbReference type="NCBI Taxonomy" id="148631"/>
    <lineage>
        <taxon>Eukaryota</taxon>
        <taxon>Fungi</taxon>
        <taxon>Dikarya</taxon>
        <taxon>Ascomycota</taxon>
        <taxon>Saccharomycotina</taxon>
        <taxon>Pichiomycetes</taxon>
        <taxon>Debaryomycetaceae</taxon>
        <taxon>Kurtzmaniella</taxon>
    </lineage>
</organism>
<dbReference type="EMBL" id="OZ004260">
    <property type="protein sequence ID" value="CAK7922089.1"/>
    <property type="molecule type" value="Genomic_DNA"/>
</dbReference>
<name>A0ABP0ELP4_9ASCO</name>
<reference evidence="1 2" key="1">
    <citation type="submission" date="2024-01" db="EMBL/GenBank/DDBJ databases">
        <authorList>
            <consortium name="Genoscope - CEA"/>
            <person name="William W."/>
        </authorList>
    </citation>
    <scope>NUCLEOTIDE SEQUENCE [LARGE SCALE GENOMIC DNA]</scope>
    <source>
        <strain evidence="1 2">29B2s-10</strain>
    </source>
</reference>
<sequence length="259" mass="28708">MRVELWTSNHHIFRVKLTLLVTTTLSTLPKIFHLMNSSSPHVCSHSHGRVSEAVANQNVFAPKPSEGAPNGQHHYGFAKQVSYSDIQSPSFRHAHIISPSKQAPDGYVCVGRIAPQSEHKHPSSSPTKNGIFVLGDNSNLPSPSEFPPSFNPRVAANMPAKEKVSNWIHTVPVVVLEDSFTTLSTCYPGIVSSRESTGDDSMDYAELQDILELQARKITRYVTHIYQNETETVAHQEVSDIEVDQVDINEEIMQLGNLT</sequence>